<reference evidence="2" key="1">
    <citation type="submission" date="2022-05" db="EMBL/GenBank/DDBJ databases">
        <authorList>
            <person name="Colautti A."/>
            <person name="Iacumin L."/>
        </authorList>
    </citation>
    <scope>NUCLEOTIDE SEQUENCE</scope>
    <source>
        <strain evidence="2">SK 55</strain>
    </source>
</reference>
<dbReference type="InterPro" id="IPR046720">
    <property type="entry name" value="DUF6612"/>
</dbReference>
<dbReference type="Proteomes" id="UP001152173">
    <property type="component" value="Unassembled WGS sequence"/>
</dbReference>
<dbReference type="Pfam" id="PF20316">
    <property type="entry name" value="DUF6612"/>
    <property type="match status" value="1"/>
</dbReference>
<keyword evidence="1" id="KW-0732">Signal</keyword>
<name>A0A9X3LF69_9BACL</name>
<accession>A0A9X3LF69</accession>
<dbReference type="PROSITE" id="PS51257">
    <property type="entry name" value="PROKAR_LIPOPROTEIN"/>
    <property type="match status" value="1"/>
</dbReference>
<evidence type="ECO:0008006" key="4">
    <source>
        <dbReference type="Google" id="ProtNLM"/>
    </source>
</evidence>
<organism evidence="2 3">
    <name type="scientific">Paenisporosarcina quisquiliarum</name>
    <dbReference type="NCBI Taxonomy" id="365346"/>
    <lineage>
        <taxon>Bacteria</taxon>
        <taxon>Bacillati</taxon>
        <taxon>Bacillota</taxon>
        <taxon>Bacilli</taxon>
        <taxon>Bacillales</taxon>
        <taxon>Caryophanaceae</taxon>
        <taxon>Paenisporosarcina</taxon>
    </lineage>
</organism>
<dbReference type="AlphaFoldDB" id="A0A9X3LF69"/>
<dbReference type="RefSeq" id="WP_269925900.1">
    <property type="nucleotide sequence ID" value="NZ_JAMKBJ010000004.1"/>
</dbReference>
<keyword evidence="3" id="KW-1185">Reference proteome</keyword>
<feature type="chain" id="PRO_5040873687" description="Lipoprotein" evidence="1">
    <location>
        <begin position="25"/>
        <end position="285"/>
    </location>
</feature>
<evidence type="ECO:0000256" key="1">
    <source>
        <dbReference type="SAM" id="SignalP"/>
    </source>
</evidence>
<comment type="caution">
    <text evidence="2">The sequence shown here is derived from an EMBL/GenBank/DDBJ whole genome shotgun (WGS) entry which is preliminary data.</text>
</comment>
<dbReference type="EMBL" id="JAMKBJ010000004">
    <property type="protein sequence ID" value="MCZ8536803.1"/>
    <property type="molecule type" value="Genomic_DNA"/>
</dbReference>
<proteinExistence type="predicted"/>
<protein>
    <recommendedName>
        <fullName evidence="4">Lipoprotein</fullName>
    </recommendedName>
</protein>
<sequence length="285" mass="32173">MKKWMTLMAAGALALSLAACNSSATPTSDTTEENTSDLSLKQVFEKSLAQSESIESLSANLDMVQKIEVPGQDVAMDTTSKMTMDLIVEPLSMHQKGTTSTKIPGEESSGQPQEIEMESYMTEDGFFTHDNMSQQWMKLSADMYEQMMAVSQKQADPSQQLKDLETFMDEFTFEQNEKEYILNLSASGEKFNKLIQKQLAETMPELGSDQQEMLKELKIKKVDYEIFIDKETFNTTALNMVMDMSMAVDGEEMNLYQDMKSTFSNYNGLKKIVVPQEVLDNAQEM</sequence>
<evidence type="ECO:0000313" key="2">
    <source>
        <dbReference type="EMBL" id="MCZ8536803.1"/>
    </source>
</evidence>
<feature type="signal peptide" evidence="1">
    <location>
        <begin position="1"/>
        <end position="24"/>
    </location>
</feature>
<gene>
    <name evidence="2" type="ORF">M9R32_06380</name>
</gene>
<evidence type="ECO:0000313" key="3">
    <source>
        <dbReference type="Proteomes" id="UP001152173"/>
    </source>
</evidence>